<dbReference type="Pfam" id="PF01593">
    <property type="entry name" value="Amino_oxidase"/>
    <property type="match status" value="1"/>
</dbReference>
<evidence type="ECO:0000256" key="3">
    <source>
        <dbReference type="ARBA" id="ARBA00040298"/>
    </source>
</evidence>
<dbReference type="PANTHER" id="PTHR10668">
    <property type="entry name" value="PHYTOENE DEHYDROGENASE"/>
    <property type="match status" value="1"/>
</dbReference>
<dbReference type="PRINTS" id="PR00419">
    <property type="entry name" value="ADXRDTASE"/>
</dbReference>
<dbReference type="PATRIC" id="fig|1072256.5.peg.286"/>
<gene>
    <name evidence="5" type="primary">p49</name>
    <name evidence="5" type="ORF">CUTER_01490</name>
</gene>
<comment type="function">
    <text evidence="1">Probable oxidoreductase that may play a role as regulator of mitochondrial function.</text>
</comment>
<keyword evidence="6" id="KW-1185">Reference proteome</keyword>
<dbReference type="KEGG" id="cut:CUTER_01490"/>
<dbReference type="RefSeq" id="WP_047258931.1">
    <property type="nucleotide sequence ID" value="NZ_CP011546.1"/>
</dbReference>
<evidence type="ECO:0000256" key="2">
    <source>
        <dbReference type="ARBA" id="ARBA00038825"/>
    </source>
</evidence>
<dbReference type="PANTHER" id="PTHR10668:SF105">
    <property type="entry name" value="DEHYDROGENASE-RELATED"/>
    <property type="match status" value="1"/>
</dbReference>
<dbReference type="Proteomes" id="UP000035548">
    <property type="component" value="Chromosome"/>
</dbReference>
<name>A0A0G3HAF8_9CORY</name>
<dbReference type="SUPFAM" id="SSF51905">
    <property type="entry name" value="FAD/NAD(P)-binding domain"/>
    <property type="match status" value="1"/>
</dbReference>
<evidence type="ECO:0000313" key="5">
    <source>
        <dbReference type="EMBL" id="AKK10314.1"/>
    </source>
</evidence>
<dbReference type="GO" id="GO:0016491">
    <property type="term" value="F:oxidoreductase activity"/>
    <property type="evidence" value="ECO:0007669"/>
    <property type="project" value="InterPro"/>
</dbReference>
<organism evidence="5 6">
    <name type="scientific">Corynebacterium uterequi</name>
    <dbReference type="NCBI Taxonomy" id="1072256"/>
    <lineage>
        <taxon>Bacteria</taxon>
        <taxon>Bacillati</taxon>
        <taxon>Actinomycetota</taxon>
        <taxon>Actinomycetes</taxon>
        <taxon>Mycobacteriales</taxon>
        <taxon>Corynebacteriaceae</taxon>
        <taxon>Corynebacterium</taxon>
    </lineage>
</organism>
<dbReference type="AlphaFoldDB" id="A0A0G3HAF8"/>
<evidence type="ECO:0000259" key="4">
    <source>
        <dbReference type="Pfam" id="PF01593"/>
    </source>
</evidence>
<evidence type="ECO:0000313" key="6">
    <source>
        <dbReference type="Proteomes" id="UP000035548"/>
    </source>
</evidence>
<evidence type="ECO:0000256" key="1">
    <source>
        <dbReference type="ARBA" id="ARBA00037217"/>
    </source>
</evidence>
<proteinExistence type="predicted"/>
<dbReference type="Gene3D" id="3.50.50.60">
    <property type="entry name" value="FAD/NAD(P)-binding domain"/>
    <property type="match status" value="2"/>
</dbReference>
<reference evidence="6" key="2">
    <citation type="submission" date="2015-05" db="EMBL/GenBank/DDBJ databases">
        <title>Complete genome sequence of Corynebacterium uterequi DSM 45634, isolated from the uterus of a maiden mare.</title>
        <authorList>
            <person name="Ruckert C."/>
            <person name="Albersmeier A."/>
            <person name="Winkler A."/>
            <person name="Tauch A."/>
        </authorList>
    </citation>
    <scope>NUCLEOTIDE SEQUENCE [LARGE SCALE GENOMIC DNA]</scope>
    <source>
        <strain evidence="6">DSM 45634</strain>
    </source>
</reference>
<protein>
    <recommendedName>
        <fullName evidence="3">Pyridine nucleotide-disulfide oxidoreductase domain-containing protein 2</fullName>
    </recommendedName>
</protein>
<dbReference type="STRING" id="1072256.CUTER_01490"/>
<dbReference type="OrthoDB" id="833207at2"/>
<dbReference type="InterPro" id="IPR036188">
    <property type="entry name" value="FAD/NAD-bd_sf"/>
</dbReference>
<sequence>MTASVSIVGAGPNGLTAAALLARRGIDVRVYERRSTIGGAASTADVFGSGSRVDLGSAAHPFGVASPVFEALKLEEYGLRWRHSDAVMAHPLDDGPAAVLRRGLGDTADALGVDAAAWKRVHGHVLNHIDDHLENFLGPLLRWPAHPVKMARFGIPGVASANFLSRRLFHTDAARALFAGSAVHAITPPSKPLTAAFALLFGSLGMSRGWPVAEGGSQAISDALAAVATEHGACIYTDAPVNNLDDLPPADATILNLTPARAVAIAGEHMAPQTVRRLRRWTYGPGTFKVDYLLSEPVPWRDPRVGEATTVHVGGTAEEIDAAEHAVVAGRLPRRPFVMVCQQQVADPSRAGTTQGTILWTYAHVPHGYEQAHPGEVAGLIEDQIERFAPGFRDLIVDKHETSTAALERWNPNFVGGDIAGGSMSGLRALLRPGLTINPYRVGRGLYLASGATPPGAGVHGMAGAWAARTAMRDLERGR</sequence>
<dbReference type="EMBL" id="CP011546">
    <property type="protein sequence ID" value="AKK10314.1"/>
    <property type="molecule type" value="Genomic_DNA"/>
</dbReference>
<dbReference type="InterPro" id="IPR002937">
    <property type="entry name" value="Amino_oxidase"/>
</dbReference>
<feature type="domain" description="Amine oxidase" evidence="4">
    <location>
        <begin position="14"/>
        <end position="461"/>
    </location>
</feature>
<comment type="subunit">
    <text evidence="2">Interacts with COX5B; this interaction may contribute to localize PYROXD2 to the inner face of the inner mitochondrial membrane.</text>
</comment>
<accession>A0A0G3HAF8</accession>
<reference evidence="5 6" key="1">
    <citation type="journal article" date="2015" name="Genome Announc.">
        <title>Virulence Factor Genes Detected in the Complete Genome Sequence of Corynebacterium uterequi DSM 45634, Isolated from the Uterus of a Maiden Mare.</title>
        <authorList>
            <person name="Ruckert C."/>
            <person name="Kriete M."/>
            <person name="Jaenicke S."/>
            <person name="Winkler A."/>
            <person name="Tauch A."/>
        </authorList>
    </citation>
    <scope>NUCLEOTIDE SEQUENCE [LARGE SCALE GENOMIC DNA]</scope>
    <source>
        <strain evidence="5 6">DSM 45634</strain>
    </source>
</reference>